<comment type="subcellular location">
    <subcellularLocation>
        <location evidence="1">Cell inner membrane</location>
        <topology evidence="1">Multi-pass membrane protein</topology>
    </subcellularLocation>
</comment>
<feature type="transmembrane region" description="Helical" evidence="10">
    <location>
        <begin position="419"/>
        <end position="437"/>
    </location>
</feature>
<dbReference type="GO" id="GO:0005886">
    <property type="term" value="C:plasma membrane"/>
    <property type="evidence" value="ECO:0007669"/>
    <property type="project" value="UniProtKB-SubCell"/>
</dbReference>
<keyword evidence="3" id="KW-0050">Antiport</keyword>
<reference evidence="11 12" key="1">
    <citation type="submission" date="2020-08" db="EMBL/GenBank/DDBJ databases">
        <title>Genomic Encyclopedia of Type Strains, Phase IV (KMG-IV): sequencing the most valuable type-strain genomes for metagenomic binning, comparative biology and taxonomic classification.</title>
        <authorList>
            <person name="Goeker M."/>
        </authorList>
    </citation>
    <scope>NUCLEOTIDE SEQUENCE [LARGE SCALE GENOMIC DNA]</scope>
    <source>
        <strain evidence="11 12">DSM 22975</strain>
    </source>
</reference>
<evidence type="ECO:0000256" key="1">
    <source>
        <dbReference type="ARBA" id="ARBA00004429"/>
    </source>
</evidence>
<protein>
    <recommendedName>
        <fullName evidence="9">Multidrug-efflux transporter</fullName>
    </recommendedName>
</protein>
<keyword evidence="8 10" id="KW-0472">Membrane</keyword>
<dbReference type="NCBIfam" id="TIGR00797">
    <property type="entry name" value="matE"/>
    <property type="match status" value="1"/>
</dbReference>
<keyword evidence="5 10" id="KW-0812">Transmembrane</keyword>
<dbReference type="PANTHER" id="PTHR43298">
    <property type="entry name" value="MULTIDRUG RESISTANCE PROTEIN NORM-RELATED"/>
    <property type="match status" value="1"/>
</dbReference>
<dbReference type="GO" id="GO:0015297">
    <property type="term" value="F:antiporter activity"/>
    <property type="evidence" value="ECO:0007669"/>
    <property type="project" value="UniProtKB-KW"/>
</dbReference>
<dbReference type="CDD" id="cd13131">
    <property type="entry name" value="MATE_NorM_like"/>
    <property type="match status" value="1"/>
</dbReference>
<evidence type="ECO:0000256" key="2">
    <source>
        <dbReference type="ARBA" id="ARBA00022448"/>
    </source>
</evidence>
<feature type="transmembrane region" description="Helical" evidence="10">
    <location>
        <begin position="157"/>
        <end position="182"/>
    </location>
</feature>
<evidence type="ECO:0000256" key="9">
    <source>
        <dbReference type="ARBA" id="ARBA00031636"/>
    </source>
</evidence>
<evidence type="ECO:0000256" key="8">
    <source>
        <dbReference type="ARBA" id="ARBA00023136"/>
    </source>
</evidence>
<dbReference type="GO" id="GO:0042910">
    <property type="term" value="F:xenobiotic transmembrane transporter activity"/>
    <property type="evidence" value="ECO:0007669"/>
    <property type="project" value="InterPro"/>
</dbReference>
<name>A0A841GML4_9GAMM</name>
<keyword evidence="7" id="KW-0406">Ion transport</keyword>
<comment type="caution">
    <text evidence="11">The sequence shown here is derived from an EMBL/GenBank/DDBJ whole genome shotgun (WGS) entry which is preliminary data.</text>
</comment>
<keyword evidence="2" id="KW-0813">Transport</keyword>
<sequence length="452" mass="49538">MIQYQQEIRRLVRLAFPILLAQVAQTAMTLVDTIMAGRYSAIDLAAISVASSFWLPIVLTSQGIIMALTPIVAQLNGAQKKDKIPNAVAQGLWLTLLVLIPAGLLLYFSPLLLHWMDVSSVMADKTTRYLHAMLLGLPAYLYYQVLRNYAEGLSHTIPGMCIAFAGLLLNIPLNYLLIYGVWGLPELGGVGCGFASAAAMWFMAIVITVYVLKSPAYQEYRLFRQYIGWQWSSMARIFKLGAPIAMALFCEVTLFTVVALLLAPLGPEIVASHQVALNYSSLIFMLPLSLGYAITIRVGHSMGEEQPAQARVAVFSGLMVGLSITVITATSTILLRHWIATQYTSEPSVITLAAHLIIFAAVYQFSDTVQAISSGALRGFKDTRIIFLITLFAYWLIGIPTGVLLGLTDWVTPRMGPQGFWIGIILGLTTAAALLAFRLRTTLRKTLSQQIS</sequence>
<feature type="transmembrane region" description="Helical" evidence="10">
    <location>
        <begin position="385"/>
        <end position="407"/>
    </location>
</feature>
<feature type="transmembrane region" description="Helical" evidence="10">
    <location>
        <begin position="128"/>
        <end position="145"/>
    </location>
</feature>
<feature type="transmembrane region" description="Helical" evidence="10">
    <location>
        <begin position="312"/>
        <end position="335"/>
    </location>
</feature>
<dbReference type="InterPro" id="IPR002528">
    <property type="entry name" value="MATE_fam"/>
</dbReference>
<proteinExistence type="predicted"/>
<feature type="transmembrane region" description="Helical" evidence="10">
    <location>
        <begin position="347"/>
        <end position="365"/>
    </location>
</feature>
<feature type="transmembrane region" description="Helical" evidence="10">
    <location>
        <begin position="53"/>
        <end position="75"/>
    </location>
</feature>
<accession>A0A841GML4</accession>
<evidence type="ECO:0000256" key="3">
    <source>
        <dbReference type="ARBA" id="ARBA00022449"/>
    </source>
</evidence>
<evidence type="ECO:0000256" key="4">
    <source>
        <dbReference type="ARBA" id="ARBA00022475"/>
    </source>
</evidence>
<dbReference type="PIRSF" id="PIRSF006603">
    <property type="entry name" value="DinF"/>
    <property type="match status" value="1"/>
</dbReference>
<evidence type="ECO:0000256" key="6">
    <source>
        <dbReference type="ARBA" id="ARBA00022989"/>
    </source>
</evidence>
<feature type="transmembrane region" description="Helical" evidence="10">
    <location>
        <begin position="188"/>
        <end position="212"/>
    </location>
</feature>
<evidence type="ECO:0000313" key="11">
    <source>
        <dbReference type="EMBL" id="MBB6055712.1"/>
    </source>
</evidence>
<evidence type="ECO:0000256" key="5">
    <source>
        <dbReference type="ARBA" id="ARBA00022692"/>
    </source>
</evidence>
<dbReference type="InterPro" id="IPR050222">
    <property type="entry name" value="MATE_MdtK"/>
</dbReference>
<feature type="transmembrane region" description="Helical" evidence="10">
    <location>
        <begin position="240"/>
        <end position="262"/>
    </location>
</feature>
<evidence type="ECO:0000313" key="12">
    <source>
        <dbReference type="Proteomes" id="UP000585721"/>
    </source>
</evidence>
<dbReference type="Proteomes" id="UP000585721">
    <property type="component" value="Unassembled WGS sequence"/>
</dbReference>
<dbReference type="AlphaFoldDB" id="A0A841GML4"/>
<gene>
    <name evidence="11" type="ORF">HNR75_001630</name>
</gene>
<dbReference type="GO" id="GO:0006811">
    <property type="term" value="P:monoatomic ion transport"/>
    <property type="evidence" value="ECO:0007669"/>
    <property type="project" value="UniProtKB-KW"/>
</dbReference>
<organism evidence="11 12">
    <name type="scientific">Tolumonas osonensis</name>
    <dbReference type="NCBI Taxonomy" id="675874"/>
    <lineage>
        <taxon>Bacteria</taxon>
        <taxon>Pseudomonadati</taxon>
        <taxon>Pseudomonadota</taxon>
        <taxon>Gammaproteobacteria</taxon>
        <taxon>Aeromonadales</taxon>
        <taxon>Aeromonadaceae</taxon>
        <taxon>Tolumonas</taxon>
    </lineage>
</organism>
<feature type="transmembrane region" description="Helical" evidence="10">
    <location>
        <begin position="282"/>
        <end position="300"/>
    </location>
</feature>
<keyword evidence="6 10" id="KW-1133">Transmembrane helix</keyword>
<dbReference type="RefSeq" id="WP_188026463.1">
    <property type="nucleotide sequence ID" value="NZ_JACHGR010000005.1"/>
</dbReference>
<keyword evidence="4" id="KW-1003">Cell membrane</keyword>
<dbReference type="PANTHER" id="PTHR43298:SF2">
    <property type="entry name" value="FMN_FAD EXPORTER YEEO-RELATED"/>
    <property type="match status" value="1"/>
</dbReference>
<dbReference type="InterPro" id="IPR048279">
    <property type="entry name" value="MdtK-like"/>
</dbReference>
<evidence type="ECO:0000256" key="10">
    <source>
        <dbReference type="SAM" id="Phobius"/>
    </source>
</evidence>
<keyword evidence="12" id="KW-1185">Reference proteome</keyword>
<feature type="transmembrane region" description="Helical" evidence="10">
    <location>
        <begin position="87"/>
        <end position="108"/>
    </location>
</feature>
<dbReference type="Pfam" id="PF01554">
    <property type="entry name" value="MatE"/>
    <property type="match status" value="2"/>
</dbReference>
<dbReference type="EMBL" id="JACHGR010000005">
    <property type="protein sequence ID" value="MBB6055712.1"/>
    <property type="molecule type" value="Genomic_DNA"/>
</dbReference>
<evidence type="ECO:0000256" key="7">
    <source>
        <dbReference type="ARBA" id="ARBA00023065"/>
    </source>
</evidence>